<evidence type="ECO:0000256" key="1">
    <source>
        <dbReference type="SAM" id="Coils"/>
    </source>
</evidence>
<proteinExistence type="predicted"/>
<dbReference type="OrthoDB" id="5415154at2759"/>
<dbReference type="GeneID" id="27347427"/>
<keyword evidence="4" id="KW-1185">Reference proteome</keyword>
<accession>A0A0D2CEB5</accession>
<evidence type="ECO:0000313" key="4">
    <source>
        <dbReference type="Proteomes" id="UP000054466"/>
    </source>
</evidence>
<protein>
    <submittedName>
        <fullName evidence="3">Uncharacterized protein</fullName>
    </submittedName>
</protein>
<dbReference type="HOGENOM" id="CLU_626994_0_0_1"/>
<feature type="compositionally biased region" description="Basic and acidic residues" evidence="2">
    <location>
        <begin position="282"/>
        <end position="312"/>
    </location>
</feature>
<reference evidence="3 4" key="1">
    <citation type="submission" date="2015-01" db="EMBL/GenBank/DDBJ databases">
        <title>The Genome Sequence of Cladophialophora immunda CBS83496.</title>
        <authorList>
            <consortium name="The Broad Institute Genomics Platform"/>
            <person name="Cuomo C."/>
            <person name="de Hoog S."/>
            <person name="Gorbushina A."/>
            <person name="Stielow B."/>
            <person name="Teixiera M."/>
            <person name="Abouelleil A."/>
            <person name="Chapman S.B."/>
            <person name="Priest M."/>
            <person name="Young S.K."/>
            <person name="Wortman J."/>
            <person name="Nusbaum C."/>
            <person name="Birren B."/>
        </authorList>
    </citation>
    <scope>NUCLEOTIDE SEQUENCE [LARGE SCALE GENOMIC DNA]</scope>
    <source>
        <strain evidence="3 4">CBS 83496</strain>
    </source>
</reference>
<evidence type="ECO:0000313" key="3">
    <source>
        <dbReference type="EMBL" id="KIW28580.1"/>
    </source>
</evidence>
<keyword evidence="1" id="KW-0175">Coiled coil</keyword>
<evidence type="ECO:0000256" key="2">
    <source>
        <dbReference type="SAM" id="MobiDB-lite"/>
    </source>
</evidence>
<dbReference type="EMBL" id="KN847043">
    <property type="protein sequence ID" value="KIW28580.1"/>
    <property type="molecule type" value="Genomic_DNA"/>
</dbReference>
<feature type="region of interest" description="Disordered" evidence="2">
    <location>
        <begin position="266"/>
        <end position="437"/>
    </location>
</feature>
<dbReference type="RefSeq" id="XP_016248796.1">
    <property type="nucleotide sequence ID" value="XM_016395377.1"/>
</dbReference>
<dbReference type="AlphaFoldDB" id="A0A0D2CEB5"/>
<dbReference type="Proteomes" id="UP000054466">
    <property type="component" value="Unassembled WGS sequence"/>
</dbReference>
<dbReference type="VEuPathDB" id="FungiDB:PV07_08233"/>
<name>A0A0D2CEB5_9EURO</name>
<sequence>MKVKFRKMGHKTDQISRHEKATETLTDLAWTYINAGTQEALKARRNDLKSQLLEPEYLDEWRDKEDRVVAVYTSNLPNLGHRSSQRSESYHNVVTQITNGQLNLETAIKRLCQTVKGSLRTSQNPEIAHLQVIQEVPTALPFNICDLQHYLRRAWETGEPIPRTLLHPRWWLEGPQITSTDWIPTYPEIEIQPRQDITESMINRRIIEQIRESLESTKRERFDRQRDRLQEQMERELIRLGEQRRDLQNLPIGAPDPVPKRTWVKRREHGKSTERALIASEIGERQERRQHQVERQEQRYQEALDRRSERPQEAFMHTFRFTPSGVQNVVQAPQRHRPPPITIENAREEEVEDVPETPPPSSLTEPTRLVPQTPERPRPRRSPSPEDSPELVRERLPLSTAPPGIGSGSGRLKRVRKRTTRLVEARQQGFLPNSQDD</sequence>
<gene>
    <name evidence="3" type="ORF">PV07_08233</name>
</gene>
<feature type="compositionally biased region" description="Basic residues" evidence="2">
    <location>
        <begin position="411"/>
        <end position="420"/>
    </location>
</feature>
<feature type="coiled-coil region" evidence="1">
    <location>
        <begin position="219"/>
        <end position="250"/>
    </location>
</feature>
<organism evidence="3 4">
    <name type="scientific">Cladophialophora immunda</name>
    <dbReference type="NCBI Taxonomy" id="569365"/>
    <lineage>
        <taxon>Eukaryota</taxon>
        <taxon>Fungi</taxon>
        <taxon>Dikarya</taxon>
        <taxon>Ascomycota</taxon>
        <taxon>Pezizomycotina</taxon>
        <taxon>Eurotiomycetes</taxon>
        <taxon>Chaetothyriomycetidae</taxon>
        <taxon>Chaetothyriales</taxon>
        <taxon>Herpotrichiellaceae</taxon>
        <taxon>Cladophialophora</taxon>
    </lineage>
</organism>